<organism evidence="8 10">
    <name type="scientific">Pedobacter hiemivivus</name>
    <dbReference type="NCBI Taxonomy" id="2530454"/>
    <lineage>
        <taxon>Bacteria</taxon>
        <taxon>Pseudomonadati</taxon>
        <taxon>Bacteroidota</taxon>
        <taxon>Sphingobacteriia</taxon>
        <taxon>Sphingobacteriales</taxon>
        <taxon>Sphingobacteriaceae</taxon>
        <taxon>Pedobacter</taxon>
    </lineage>
</organism>
<feature type="transmembrane region" description="Helical" evidence="6">
    <location>
        <begin position="331"/>
        <end position="353"/>
    </location>
</feature>
<evidence type="ECO:0000313" key="10">
    <source>
        <dbReference type="Proteomes" id="UP000291117"/>
    </source>
</evidence>
<dbReference type="PANTHER" id="PTHR43124">
    <property type="entry name" value="PURINE EFFLUX PUMP PBUE"/>
    <property type="match status" value="1"/>
</dbReference>
<dbReference type="EMBL" id="SJSM01000011">
    <property type="protein sequence ID" value="TCC94693.1"/>
    <property type="molecule type" value="Genomic_DNA"/>
</dbReference>
<dbReference type="PROSITE" id="PS50850">
    <property type="entry name" value="MFS"/>
    <property type="match status" value="1"/>
</dbReference>
<keyword evidence="3 6" id="KW-0812">Transmembrane</keyword>
<dbReference type="SUPFAM" id="SSF103473">
    <property type="entry name" value="MFS general substrate transporter"/>
    <property type="match status" value="1"/>
</dbReference>
<name>A0A4R0N5R9_9SPHI</name>
<feature type="transmembrane region" description="Helical" evidence="6">
    <location>
        <begin position="290"/>
        <end position="310"/>
    </location>
</feature>
<dbReference type="Proteomes" id="UP000309594">
    <property type="component" value="Unassembled WGS sequence"/>
</dbReference>
<dbReference type="PANTHER" id="PTHR43124:SF6">
    <property type="entry name" value="TRANSPORTER ARAJ-RELATED"/>
    <property type="match status" value="1"/>
</dbReference>
<feature type="transmembrane region" description="Helical" evidence="6">
    <location>
        <begin position="69"/>
        <end position="89"/>
    </location>
</feature>
<dbReference type="GO" id="GO:0022857">
    <property type="term" value="F:transmembrane transporter activity"/>
    <property type="evidence" value="ECO:0007669"/>
    <property type="project" value="InterPro"/>
</dbReference>
<dbReference type="EMBL" id="SWDX01000003">
    <property type="protein sequence ID" value="TKC62404.1"/>
    <property type="molecule type" value="Genomic_DNA"/>
</dbReference>
<dbReference type="InterPro" id="IPR020846">
    <property type="entry name" value="MFS_dom"/>
</dbReference>
<feature type="transmembrane region" description="Helical" evidence="6">
    <location>
        <begin position="95"/>
        <end position="116"/>
    </location>
</feature>
<accession>A0A4U1GFA4</accession>
<evidence type="ECO:0000256" key="2">
    <source>
        <dbReference type="ARBA" id="ARBA00022475"/>
    </source>
</evidence>
<feature type="transmembrane region" description="Helical" evidence="6">
    <location>
        <begin position="128"/>
        <end position="150"/>
    </location>
</feature>
<evidence type="ECO:0000256" key="5">
    <source>
        <dbReference type="ARBA" id="ARBA00023136"/>
    </source>
</evidence>
<evidence type="ECO:0000313" key="11">
    <source>
        <dbReference type="Proteomes" id="UP000309594"/>
    </source>
</evidence>
<feature type="transmembrane region" description="Helical" evidence="6">
    <location>
        <begin position="199"/>
        <end position="219"/>
    </location>
</feature>
<gene>
    <name evidence="8" type="ORF">EZ444_16995</name>
    <name evidence="9" type="ORF">FBD94_09290</name>
</gene>
<feature type="transmembrane region" description="Helical" evidence="6">
    <location>
        <begin position="359"/>
        <end position="378"/>
    </location>
</feature>
<dbReference type="Pfam" id="PF07690">
    <property type="entry name" value="MFS_1"/>
    <property type="match status" value="1"/>
</dbReference>
<evidence type="ECO:0000313" key="9">
    <source>
        <dbReference type="EMBL" id="TKC62404.1"/>
    </source>
</evidence>
<keyword evidence="10" id="KW-1185">Reference proteome</keyword>
<dbReference type="AlphaFoldDB" id="A0A4R0N5R9"/>
<dbReference type="GO" id="GO:0005886">
    <property type="term" value="C:plasma membrane"/>
    <property type="evidence" value="ECO:0007669"/>
    <property type="project" value="UniProtKB-SubCell"/>
</dbReference>
<reference evidence="9 11" key="2">
    <citation type="submission" date="2019-04" db="EMBL/GenBank/DDBJ databases">
        <title>Pedobacter sp. RP-1-16 sp. nov., isolated from Arctic soil.</title>
        <authorList>
            <person name="Dahal R.H."/>
            <person name="Kim D.-U."/>
        </authorList>
    </citation>
    <scope>NUCLEOTIDE SEQUENCE [LARGE SCALE GENOMIC DNA]</scope>
    <source>
        <strain evidence="9 11">RP-1-16</strain>
    </source>
</reference>
<dbReference type="Gene3D" id="1.20.1250.20">
    <property type="entry name" value="MFS general substrate transporter like domains"/>
    <property type="match status" value="2"/>
</dbReference>
<evidence type="ECO:0000259" key="7">
    <source>
        <dbReference type="PROSITE" id="PS50850"/>
    </source>
</evidence>
<dbReference type="InterPro" id="IPR036259">
    <property type="entry name" value="MFS_trans_sf"/>
</dbReference>
<keyword evidence="5 6" id="KW-0472">Membrane</keyword>
<comment type="caution">
    <text evidence="8">The sequence shown here is derived from an EMBL/GenBank/DDBJ whole genome shotgun (WGS) entry which is preliminary data.</text>
</comment>
<evidence type="ECO:0000313" key="8">
    <source>
        <dbReference type="EMBL" id="TCC94693.1"/>
    </source>
</evidence>
<dbReference type="InterPro" id="IPR050189">
    <property type="entry name" value="MFS_Efflux_Transporters"/>
</dbReference>
<dbReference type="RefSeq" id="WP_131610345.1">
    <property type="nucleotide sequence ID" value="NZ_SJSM01000011.1"/>
</dbReference>
<proteinExistence type="predicted"/>
<sequence length="399" mass="42138">MKKGLFALAIGAFALGMTEFVMMGILPDMAQSLDISIPEAGHLISAYALGVVIGAPLLTIILQSNPPKTALIILASWIMTANALSAFAVGYKSMLLLRFISGIPHGAFFGFGAVVAGRMAEKGKTAQAIAFMFTGLTVANIVGVPAGTFIGHVFNWRITFEIVGLIGLLTIIGIRYWLPEFKATLAGNIRKDFAIFKQPDLLLILSIAIIGTGGLFAWYSYIAPLFTEQAHFSGASVSYLMVVAGLGMAFGNLMGGKLSDKYTPLPATIILLGSMAVALILLAFVSHNQIWVIIMTFIIGAIAFAIVAPVQIMMMQSARKAEMLGSSISPAAMNVGNALGAYLAGIPLAMGYSYVAPEWVGAGMALLGLLLAFVLKAYRKTSNIEASIAVGSTVLKTYH</sequence>
<feature type="transmembrane region" description="Helical" evidence="6">
    <location>
        <begin position="42"/>
        <end position="62"/>
    </location>
</feature>
<feature type="transmembrane region" description="Helical" evidence="6">
    <location>
        <begin position="231"/>
        <end position="253"/>
    </location>
</feature>
<evidence type="ECO:0000256" key="4">
    <source>
        <dbReference type="ARBA" id="ARBA00022989"/>
    </source>
</evidence>
<keyword evidence="2" id="KW-1003">Cell membrane</keyword>
<dbReference type="OrthoDB" id="9788453at2"/>
<reference evidence="8 10" key="1">
    <citation type="submission" date="2019-02" db="EMBL/GenBank/DDBJ databases">
        <title>Pedobacter sp. RP-3-8 sp. nov., isolated from Arctic soil.</title>
        <authorList>
            <person name="Dahal R.H."/>
        </authorList>
    </citation>
    <scope>NUCLEOTIDE SEQUENCE [LARGE SCALE GENOMIC DNA]</scope>
    <source>
        <strain evidence="8 10">RP-3-8</strain>
    </source>
</reference>
<feature type="domain" description="Major facilitator superfamily (MFS) profile" evidence="7">
    <location>
        <begin position="4"/>
        <end position="380"/>
    </location>
</feature>
<evidence type="ECO:0000256" key="1">
    <source>
        <dbReference type="ARBA" id="ARBA00004651"/>
    </source>
</evidence>
<dbReference type="InterPro" id="IPR011701">
    <property type="entry name" value="MFS"/>
</dbReference>
<protein>
    <submittedName>
        <fullName evidence="8">MFS transporter</fullName>
    </submittedName>
</protein>
<keyword evidence="4 6" id="KW-1133">Transmembrane helix</keyword>
<evidence type="ECO:0000256" key="3">
    <source>
        <dbReference type="ARBA" id="ARBA00022692"/>
    </source>
</evidence>
<feature type="transmembrane region" description="Helical" evidence="6">
    <location>
        <begin position="156"/>
        <end position="178"/>
    </location>
</feature>
<dbReference type="Proteomes" id="UP000291117">
    <property type="component" value="Unassembled WGS sequence"/>
</dbReference>
<dbReference type="CDD" id="cd17324">
    <property type="entry name" value="MFS_NepI_like"/>
    <property type="match status" value="1"/>
</dbReference>
<evidence type="ECO:0000256" key="6">
    <source>
        <dbReference type="SAM" id="Phobius"/>
    </source>
</evidence>
<comment type="subcellular location">
    <subcellularLocation>
        <location evidence="1">Cell membrane</location>
        <topology evidence="1">Multi-pass membrane protein</topology>
    </subcellularLocation>
</comment>
<feature type="transmembrane region" description="Helical" evidence="6">
    <location>
        <begin position="265"/>
        <end position="284"/>
    </location>
</feature>
<accession>A0A4R0N5R9</accession>